<dbReference type="Proteomes" id="UP000823902">
    <property type="component" value="Unassembled WGS sequence"/>
</dbReference>
<accession>A0A9D2Q7Z5</accession>
<proteinExistence type="predicted"/>
<reference evidence="3" key="1">
    <citation type="journal article" date="2021" name="PeerJ">
        <title>Extensive microbial diversity within the chicken gut microbiome revealed by metagenomics and culture.</title>
        <authorList>
            <person name="Gilroy R."/>
            <person name="Ravi A."/>
            <person name="Getino M."/>
            <person name="Pursley I."/>
            <person name="Horton D.L."/>
            <person name="Alikhan N.F."/>
            <person name="Baker D."/>
            <person name="Gharbi K."/>
            <person name="Hall N."/>
            <person name="Watson M."/>
            <person name="Adriaenssens E.M."/>
            <person name="Foster-Nyarko E."/>
            <person name="Jarju S."/>
            <person name="Secka A."/>
            <person name="Antonio M."/>
            <person name="Oren A."/>
            <person name="Chaudhuri R.R."/>
            <person name="La Ragione R."/>
            <person name="Hildebrand F."/>
            <person name="Pallen M.J."/>
        </authorList>
    </citation>
    <scope>NUCLEOTIDE SEQUENCE</scope>
    <source>
        <strain evidence="3">CHK196-7946</strain>
    </source>
</reference>
<dbReference type="EMBL" id="DWVY01000016">
    <property type="protein sequence ID" value="HJC74086.1"/>
    <property type="molecule type" value="Genomic_DNA"/>
</dbReference>
<dbReference type="InterPro" id="IPR029058">
    <property type="entry name" value="AB_hydrolase_fold"/>
</dbReference>
<dbReference type="Pfam" id="PF20434">
    <property type="entry name" value="BD-FAE"/>
    <property type="match status" value="1"/>
</dbReference>
<comment type="caution">
    <text evidence="3">The sequence shown here is derived from an EMBL/GenBank/DDBJ whole genome shotgun (WGS) entry which is preliminary data.</text>
</comment>
<organism evidence="3 4">
    <name type="scientific">Candidatus Mediterraneibacter faecavium</name>
    <dbReference type="NCBI Taxonomy" id="2838668"/>
    <lineage>
        <taxon>Bacteria</taxon>
        <taxon>Bacillati</taxon>
        <taxon>Bacillota</taxon>
        <taxon>Clostridia</taxon>
        <taxon>Lachnospirales</taxon>
        <taxon>Lachnospiraceae</taxon>
        <taxon>Mediterraneibacter</taxon>
    </lineage>
</organism>
<dbReference type="InterPro" id="IPR050300">
    <property type="entry name" value="GDXG_lipolytic_enzyme"/>
</dbReference>
<sequence>MLKKRYDLWEAGEYTYPMAFGFQPNIVSYLHEDTEKARPCVIVVPGGGYRVVSPSEGEIVAKKFYDKGYQTFVCTYTVNLTGTVPLKDQPVKDLARAVRYIRKNADLFGVDKEKVAVCGFSAGGHVCGSLCVHYEELKEKNSEYANLSAAPDAGILCYPVISAQICGDSESFKMLLGETVNPEELEYVSLEKQVTEKTPPCFIWQTATDELVPVENSYLMAQALKERGVPYAHHVFSQGKHGLSLADQDWAEENYGEPYTMEQVAKLVEQVRNGAIPCTDEEKKMLLAAFDYNDADEKNSRPKCEPNREVQIWPELADCWMKEIFGKKRHMLRPSVSASGSSEA</sequence>
<dbReference type="Gene3D" id="3.40.50.1820">
    <property type="entry name" value="alpha/beta hydrolase"/>
    <property type="match status" value="1"/>
</dbReference>
<evidence type="ECO:0000313" key="3">
    <source>
        <dbReference type="EMBL" id="HJC74086.1"/>
    </source>
</evidence>
<dbReference type="InterPro" id="IPR049492">
    <property type="entry name" value="BD-FAE-like_dom"/>
</dbReference>
<feature type="domain" description="BD-FAE-like" evidence="2">
    <location>
        <begin position="29"/>
        <end position="224"/>
    </location>
</feature>
<dbReference type="GO" id="GO:0016787">
    <property type="term" value="F:hydrolase activity"/>
    <property type="evidence" value="ECO:0007669"/>
    <property type="project" value="UniProtKB-KW"/>
</dbReference>
<keyword evidence="1 3" id="KW-0378">Hydrolase</keyword>
<protein>
    <submittedName>
        <fullName evidence="3">Alpha/beta hydrolase</fullName>
    </submittedName>
</protein>
<dbReference type="PANTHER" id="PTHR48081:SF6">
    <property type="entry name" value="PEPTIDASE S9 PROLYL OLIGOPEPTIDASE CATALYTIC DOMAIN-CONTAINING PROTEIN"/>
    <property type="match status" value="1"/>
</dbReference>
<dbReference type="SUPFAM" id="SSF53474">
    <property type="entry name" value="alpha/beta-Hydrolases"/>
    <property type="match status" value="1"/>
</dbReference>
<dbReference type="PANTHER" id="PTHR48081">
    <property type="entry name" value="AB HYDROLASE SUPERFAMILY PROTEIN C4A8.06C"/>
    <property type="match status" value="1"/>
</dbReference>
<gene>
    <name evidence="3" type="ORF">H9697_03945</name>
</gene>
<evidence type="ECO:0000313" key="4">
    <source>
        <dbReference type="Proteomes" id="UP000823902"/>
    </source>
</evidence>
<evidence type="ECO:0000256" key="1">
    <source>
        <dbReference type="ARBA" id="ARBA00022801"/>
    </source>
</evidence>
<name>A0A9D2Q7Z5_9FIRM</name>
<reference evidence="3" key="2">
    <citation type="submission" date="2021-04" db="EMBL/GenBank/DDBJ databases">
        <authorList>
            <person name="Gilroy R."/>
        </authorList>
    </citation>
    <scope>NUCLEOTIDE SEQUENCE</scope>
    <source>
        <strain evidence="3">CHK196-7946</strain>
    </source>
</reference>
<dbReference type="AlphaFoldDB" id="A0A9D2Q7Z5"/>
<evidence type="ECO:0000259" key="2">
    <source>
        <dbReference type="Pfam" id="PF20434"/>
    </source>
</evidence>